<accession>A0A8B7Z699</accession>
<protein>
    <submittedName>
        <fullName evidence="3">Uncharacterized protein LOC110984879</fullName>
    </submittedName>
</protein>
<reference evidence="3" key="1">
    <citation type="submission" date="2025-08" db="UniProtKB">
        <authorList>
            <consortium name="RefSeq"/>
        </authorList>
    </citation>
    <scope>IDENTIFICATION</scope>
</reference>
<keyword evidence="1" id="KW-1133">Transmembrane helix</keyword>
<proteinExistence type="predicted"/>
<dbReference type="Proteomes" id="UP000694845">
    <property type="component" value="Unplaced"/>
</dbReference>
<organism evidence="2 3">
    <name type="scientific">Acanthaster planci</name>
    <name type="common">Crown-of-thorns starfish</name>
    <dbReference type="NCBI Taxonomy" id="133434"/>
    <lineage>
        <taxon>Eukaryota</taxon>
        <taxon>Metazoa</taxon>
        <taxon>Echinodermata</taxon>
        <taxon>Eleutherozoa</taxon>
        <taxon>Asterozoa</taxon>
        <taxon>Asteroidea</taxon>
        <taxon>Valvatacea</taxon>
        <taxon>Valvatida</taxon>
        <taxon>Acanthasteridae</taxon>
        <taxon>Acanthaster</taxon>
    </lineage>
</organism>
<dbReference type="OMA" id="CVCIITL"/>
<gene>
    <name evidence="3" type="primary">LOC110984879</name>
</gene>
<evidence type="ECO:0000313" key="2">
    <source>
        <dbReference type="Proteomes" id="UP000694845"/>
    </source>
</evidence>
<evidence type="ECO:0000256" key="1">
    <source>
        <dbReference type="SAM" id="Phobius"/>
    </source>
</evidence>
<keyword evidence="1" id="KW-0812">Transmembrane</keyword>
<keyword evidence="2" id="KW-1185">Reference proteome</keyword>
<feature type="transmembrane region" description="Helical" evidence="1">
    <location>
        <begin position="52"/>
        <end position="80"/>
    </location>
</feature>
<sequence>MLRSLNISAVELITKPVVPLLLVAYHSVTVCQAQTAAGPTESAGILGLSKDVLLWIIIGISSSLAITCVCIVVLVCILVCKKRAAKTSFTSASAVSSSIHGDAVRGMGLSRIVTETQESDSTVNGPKPTAKIGIGDKVTSDLQNTVELVPLDQR</sequence>
<dbReference type="RefSeq" id="XP_022101164.1">
    <property type="nucleotide sequence ID" value="XM_022245472.1"/>
</dbReference>
<dbReference type="OrthoDB" id="10611426at2759"/>
<dbReference type="AlphaFoldDB" id="A0A8B7Z699"/>
<keyword evidence="1" id="KW-0472">Membrane</keyword>
<name>A0A8B7Z699_ACAPL</name>
<dbReference type="KEGG" id="aplc:110984879"/>
<dbReference type="GeneID" id="110984879"/>
<evidence type="ECO:0000313" key="3">
    <source>
        <dbReference type="RefSeq" id="XP_022101164.1"/>
    </source>
</evidence>